<dbReference type="PANTHER" id="PTHR14374:SF0">
    <property type="entry name" value="TRAFFICKING PROTEIN PARTICLE COMPLEX SUBUNIT 11"/>
    <property type="match status" value="1"/>
</dbReference>
<sequence>MKIPLRESGDVQALSVKLTLKSETFGLNYKLKFRKTDQVTGWFIQGSAKPRLPRPDAHSHHVLPRPPKMKLKLDQPLFQYYANETIEMRIHAVNEEEEAASVKLDVSITGEHVPRFQVEAGEQTKSADAAPNESRVSGLALGTLTPSSSRDLIVRIDPAPGPTTYEVQVKALYHLESDTATPIMQLLPVDLNVVNAFEANYDLLPRLHPDPWPSLFDTVGLDAWADDDEPAQARGLVQKWCLACHYASFANEDLDVLGMDLAVTSTSQKARFNVLRLPEFPSHGTLVAPKTMYEAEFDFVVQKLSLDDRHPVSIDLGLTIRWRRRGGGGGGSPEKGVNSTTMSIGQHLVLGSEPRVVGSVLHGPPAGTGLLQLDVTIENPSSHFLTFGLTMEPSDSFAFSGAKQTTLNLLPMSRRTRTYRLLPLVRGAYIRPGLVVRDKYFQKVLRVIPTEGMKTDKEGLLIWVPSEADGVEEQAGGGGGGSREDKD</sequence>
<dbReference type="Pfam" id="PF07919">
    <property type="entry name" value="Gryzun"/>
    <property type="match status" value="1"/>
</dbReference>
<evidence type="ECO:0000313" key="3">
    <source>
        <dbReference type="EMBL" id="KOS17387.1"/>
    </source>
</evidence>
<dbReference type="Proteomes" id="UP000053831">
    <property type="component" value="Unassembled WGS sequence"/>
</dbReference>
<evidence type="ECO:0000259" key="2">
    <source>
        <dbReference type="Pfam" id="PF07919"/>
    </source>
</evidence>
<name>A0A0M8MV27_ESCWE</name>
<organism evidence="3 4">
    <name type="scientific">Escovopsis weberi</name>
    <dbReference type="NCBI Taxonomy" id="150374"/>
    <lineage>
        <taxon>Eukaryota</taxon>
        <taxon>Fungi</taxon>
        <taxon>Dikarya</taxon>
        <taxon>Ascomycota</taxon>
        <taxon>Pezizomycotina</taxon>
        <taxon>Sordariomycetes</taxon>
        <taxon>Hypocreomycetidae</taxon>
        <taxon>Hypocreales</taxon>
        <taxon>Hypocreaceae</taxon>
        <taxon>Escovopsis</taxon>
    </lineage>
</organism>
<comment type="caution">
    <text evidence="3">The sequence shown here is derived from an EMBL/GenBank/DDBJ whole genome shotgun (WGS) entry which is preliminary data.</text>
</comment>
<gene>
    <name evidence="3" type="ORF">ESCO_006528</name>
</gene>
<evidence type="ECO:0000313" key="4">
    <source>
        <dbReference type="Proteomes" id="UP000053831"/>
    </source>
</evidence>
<proteinExistence type="predicted"/>
<dbReference type="STRING" id="150374.A0A0M8MV27"/>
<reference evidence="3 4" key="1">
    <citation type="submission" date="2015-07" db="EMBL/GenBank/DDBJ databases">
        <title>The genome of the fungus Escovopsis weberi, a specialized disease agent of ant agriculture.</title>
        <authorList>
            <person name="de Man T.J."/>
            <person name="Stajich J.E."/>
            <person name="Kubicek C.P."/>
            <person name="Chenthamara K."/>
            <person name="Atanasova L."/>
            <person name="Druzhinina I.S."/>
            <person name="Birnbaum S."/>
            <person name="Barribeau S.M."/>
            <person name="Teiling C."/>
            <person name="Suen G."/>
            <person name="Currie C."/>
            <person name="Gerardo N.M."/>
        </authorList>
    </citation>
    <scope>NUCLEOTIDE SEQUENCE [LARGE SCALE GENOMIC DNA]</scope>
</reference>
<dbReference type="OrthoDB" id="6278596at2759"/>
<feature type="region of interest" description="Disordered" evidence="1">
    <location>
        <begin position="466"/>
        <end position="487"/>
    </location>
</feature>
<dbReference type="EMBL" id="LGSR01000026">
    <property type="protein sequence ID" value="KOS17387.1"/>
    <property type="molecule type" value="Genomic_DNA"/>
</dbReference>
<feature type="domain" description="Gryzun putative trafficking through Golgi" evidence="2">
    <location>
        <begin position="1"/>
        <end position="465"/>
    </location>
</feature>
<dbReference type="InterPro" id="IPR012880">
    <property type="entry name" value="Gryzun"/>
</dbReference>
<keyword evidence="4" id="KW-1185">Reference proteome</keyword>
<dbReference type="PANTHER" id="PTHR14374">
    <property type="entry name" value="FOIE GRAS"/>
    <property type="match status" value="1"/>
</dbReference>
<protein>
    <recommendedName>
        <fullName evidence="2">Gryzun putative trafficking through Golgi domain-containing protein</fullName>
    </recommendedName>
</protein>
<evidence type="ECO:0000256" key="1">
    <source>
        <dbReference type="SAM" id="MobiDB-lite"/>
    </source>
</evidence>
<dbReference type="AlphaFoldDB" id="A0A0M8MV27"/>
<accession>A0A0M8MV27</accession>